<sequence length="106" mass="11796">MREIVPAVDLHVDINGVLTERDGEWAALSGHCCATHCRAMGGPKRSLWSRAHIETDEEALGVRAGTGPQAFQHVVVGGRRPLWGFVAFLPKKAMKSRAHMRREWEP</sequence>
<organism evidence="1 2">
    <name type="scientific">Puniceibacterium sediminis</name>
    <dbReference type="NCBI Taxonomy" id="1608407"/>
    <lineage>
        <taxon>Bacteria</taxon>
        <taxon>Pseudomonadati</taxon>
        <taxon>Pseudomonadota</taxon>
        <taxon>Alphaproteobacteria</taxon>
        <taxon>Rhodobacterales</taxon>
        <taxon>Paracoccaceae</taxon>
        <taxon>Puniceibacterium</taxon>
    </lineage>
</organism>
<name>A0A238X7D7_9RHOB</name>
<accession>A0A238X7D7</accession>
<dbReference type="Proteomes" id="UP000198417">
    <property type="component" value="Unassembled WGS sequence"/>
</dbReference>
<evidence type="ECO:0000313" key="1">
    <source>
        <dbReference type="EMBL" id="SNR54463.1"/>
    </source>
</evidence>
<keyword evidence="2" id="KW-1185">Reference proteome</keyword>
<dbReference type="RefSeq" id="WP_141135102.1">
    <property type="nucleotide sequence ID" value="NZ_FZNN01000009.1"/>
</dbReference>
<dbReference type="AlphaFoldDB" id="A0A238X7D7"/>
<gene>
    <name evidence="1" type="ORF">SAMN06265370_109117</name>
</gene>
<protein>
    <submittedName>
        <fullName evidence="1">Uncharacterized protein</fullName>
    </submittedName>
</protein>
<evidence type="ECO:0000313" key="2">
    <source>
        <dbReference type="Proteomes" id="UP000198417"/>
    </source>
</evidence>
<proteinExistence type="predicted"/>
<reference evidence="1 2" key="1">
    <citation type="submission" date="2017-06" db="EMBL/GenBank/DDBJ databases">
        <authorList>
            <person name="Kim H.J."/>
            <person name="Triplett B.A."/>
        </authorList>
    </citation>
    <scope>NUCLEOTIDE SEQUENCE [LARGE SCALE GENOMIC DNA]</scope>
    <source>
        <strain evidence="1 2">DSM 29052</strain>
    </source>
</reference>
<dbReference type="EMBL" id="FZNN01000009">
    <property type="protein sequence ID" value="SNR54463.1"/>
    <property type="molecule type" value="Genomic_DNA"/>
</dbReference>